<comment type="subcellular location">
    <subcellularLocation>
        <location evidence="1">Cell inner membrane</location>
        <topology evidence="1">Multi-pass membrane protein</topology>
    </subcellularLocation>
</comment>
<feature type="compositionally biased region" description="Polar residues" evidence="6">
    <location>
        <begin position="294"/>
        <end position="311"/>
    </location>
</feature>
<keyword evidence="2" id="KW-0997">Cell inner membrane</keyword>
<dbReference type="GO" id="GO:0007165">
    <property type="term" value="P:signal transduction"/>
    <property type="evidence" value="ECO:0007669"/>
    <property type="project" value="UniProtKB-KW"/>
</dbReference>
<dbReference type="InParanoid" id="A0A2G4YVA6"/>
<name>A0A2G4YVA6_9PROT</name>
<dbReference type="EMBL" id="PDEM01000009">
    <property type="protein sequence ID" value="PHZ86213.1"/>
    <property type="molecule type" value="Genomic_DNA"/>
</dbReference>
<keyword evidence="2" id="KW-1003">Cell membrane</keyword>
<dbReference type="CDD" id="cd11386">
    <property type="entry name" value="MCP_signal"/>
    <property type="match status" value="1"/>
</dbReference>
<dbReference type="Gene3D" id="1.10.287.950">
    <property type="entry name" value="Methyl-accepting chemotaxis protein"/>
    <property type="match status" value="1"/>
</dbReference>
<dbReference type="SMART" id="SM00283">
    <property type="entry name" value="MA"/>
    <property type="match status" value="1"/>
</dbReference>
<dbReference type="PRINTS" id="PR00260">
    <property type="entry name" value="CHEMTRNSDUCR"/>
</dbReference>
<evidence type="ECO:0000259" key="7">
    <source>
        <dbReference type="PROSITE" id="PS50111"/>
    </source>
</evidence>
<comment type="similarity">
    <text evidence="4">Belongs to the methyl-accepting chemotaxis (MCP) protein family.</text>
</comment>
<evidence type="ECO:0000256" key="1">
    <source>
        <dbReference type="ARBA" id="ARBA00004429"/>
    </source>
</evidence>
<evidence type="ECO:0000256" key="4">
    <source>
        <dbReference type="ARBA" id="ARBA00029447"/>
    </source>
</evidence>
<evidence type="ECO:0000256" key="6">
    <source>
        <dbReference type="SAM" id="MobiDB-lite"/>
    </source>
</evidence>
<dbReference type="PANTHER" id="PTHR32089:SF112">
    <property type="entry name" value="LYSOZYME-LIKE PROTEIN-RELATED"/>
    <property type="match status" value="1"/>
</dbReference>
<dbReference type="AlphaFoldDB" id="A0A2G4YVA6"/>
<dbReference type="Gene3D" id="3.30.450.20">
    <property type="entry name" value="PAS domain"/>
    <property type="match status" value="2"/>
</dbReference>
<dbReference type="GO" id="GO:0005886">
    <property type="term" value="C:plasma membrane"/>
    <property type="evidence" value="ECO:0007669"/>
    <property type="project" value="UniProtKB-SubCell"/>
</dbReference>
<dbReference type="InterPro" id="IPR004090">
    <property type="entry name" value="Chemotax_Me-accpt_rcpt"/>
</dbReference>
<evidence type="ECO:0000256" key="2">
    <source>
        <dbReference type="ARBA" id="ARBA00022519"/>
    </source>
</evidence>
<dbReference type="Pfam" id="PF00015">
    <property type="entry name" value="MCPsignal"/>
    <property type="match status" value="1"/>
</dbReference>
<keyword evidence="3 5" id="KW-0807">Transducer</keyword>
<accession>A0A2G4YVA6</accession>
<protein>
    <submittedName>
        <fullName evidence="9">Chemotaxis protein</fullName>
    </submittedName>
</protein>
<dbReference type="PANTHER" id="PTHR32089">
    <property type="entry name" value="METHYL-ACCEPTING CHEMOTAXIS PROTEIN MCPB"/>
    <property type="match status" value="1"/>
</dbReference>
<gene>
    <name evidence="9" type="ORF">CRD36_05990</name>
</gene>
<organism evidence="9 10">
    <name type="scientific">Paremcibacter congregatus</name>
    <dbReference type="NCBI Taxonomy" id="2043170"/>
    <lineage>
        <taxon>Bacteria</taxon>
        <taxon>Pseudomonadati</taxon>
        <taxon>Pseudomonadota</taxon>
        <taxon>Alphaproteobacteria</taxon>
        <taxon>Emcibacterales</taxon>
        <taxon>Emcibacteraceae</taxon>
        <taxon>Paremcibacter</taxon>
    </lineage>
</organism>
<feature type="domain" description="Methyl-accepting transducer" evidence="7">
    <location>
        <begin position="266"/>
        <end position="509"/>
    </location>
</feature>
<dbReference type="OrthoDB" id="9797364at2"/>
<dbReference type="GO" id="GO:0004888">
    <property type="term" value="F:transmembrane signaling receptor activity"/>
    <property type="evidence" value="ECO:0007669"/>
    <property type="project" value="InterPro"/>
</dbReference>
<keyword evidence="10" id="KW-1185">Reference proteome</keyword>
<dbReference type="InterPro" id="IPR004089">
    <property type="entry name" value="MCPsignal_dom"/>
</dbReference>
<comment type="caution">
    <text evidence="9">The sequence shown here is derived from an EMBL/GenBank/DDBJ whole genome shotgun (WGS) entry which is preliminary data.</text>
</comment>
<feature type="region of interest" description="Disordered" evidence="6">
    <location>
        <begin position="280"/>
        <end position="311"/>
    </location>
</feature>
<evidence type="ECO:0000256" key="3">
    <source>
        <dbReference type="ARBA" id="ARBA00023224"/>
    </source>
</evidence>
<dbReference type="RefSeq" id="WP_099471797.1">
    <property type="nucleotide sequence ID" value="NZ_CP041025.1"/>
</dbReference>
<dbReference type="PROSITE" id="PS50192">
    <property type="entry name" value="T_SNARE"/>
    <property type="match status" value="1"/>
</dbReference>
<dbReference type="InterPro" id="IPR000727">
    <property type="entry name" value="T_SNARE_dom"/>
</dbReference>
<dbReference type="Proteomes" id="UP000229730">
    <property type="component" value="Unassembled WGS sequence"/>
</dbReference>
<sequence length="527" mass="57500">MFYRTKRKTPPLSRVNTTSPQKAETENLYLSVLESIPINVMLCDKNTFTITYANQQSIKTLELLKDLIPISPKDLVGTCIDVFHKEPSFQREMLNDPKNLPHQAIITLGEEYLDLFLTALDEDTFILTWSIVTEKLKAEKETVRLMSMLDNMPLNVMTCDPNDFKIDYINQTSKKTLQKLEHLIPITADQALGTCIDIFHKKPMMQRGILSDPKNLPHNARIQLGDETLSLNVSAIIGANNTYLGPMLTWNIISDIVTVEKEVTDISKGVASAATELSSTSESMSNTAQEASKKTSAVTVNSEQTTSSVQGVASATEELTASISEILRNIEEGAKVTQKAVGQSNSSKEMIQRLNTSASEIGVVIKLIEDIANQTNLLALNATIEAARAGDAGKGFAVVAGEVKTLSAQTTAATTEISSKVNEIQHATNAVVTAIEGISGTVDQMSTINEEINKAVREQNQVTNEISSSIQTEALRSQEVSSDLTQISKLINNTGDSSEEVRQAAGELSKLSIDMTKSIEKMLNSKK</sequence>
<evidence type="ECO:0000256" key="5">
    <source>
        <dbReference type="PROSITE-ProRule" id="PRU00284"/>
    </source>
</evidence>
<evidence type="ECO:0000259" key="8">
    <source>
        <dbReference type="PROSITE" id="PS50192"/>
    </source>
</evidence>
<dbReference type="SUPFAM" id="SSF58104">
    <property type="entry name" value="Methyl-accepting chemotaxis protein (MCP) signaling domain"/>
    <property type="match status" value="1"/>
</dbReference>
<evidence type="ECO:0000313" key="10">
    <source>
        <dbReference type="Proteomes" id="UP000229730"/>
    </source>
</evidence>
<evidence type="ECO:0000313" key="9">
    <source>
        <dbReference type="EMBL" id="PHZ86213.1"/>
    </source>
</evidence>
<proteinExistence type="inferred from homology"/>
<dbReference type="InterPro" id="IPR000014">
    <property type="entry name" value="PAS"/>
</dbReference>
<feature type="region of interest" description="Disordered" evidence="6">
    <location>
        <begin position="1"/>
        <end position="20"/>
    </location>
</feature>
<dbReference type="Pfam" id="PF13188">
    <property type="entry name" value="PAS_8"/>
    <property type="match status" value="1"/>
</dbReference>
<dbReference type="PROSITE" id="PS50111">
    <property type="entry name" value="CHEMOTAXIS_TRANSDUC_2"/>
    <property type="match status" value="1"/>
</dbReference>
<keyword evidence="2" id="KW-0472">Membrane</keyword>
<dbReference type="GO" id="GO:0006935">
    <property type="term" value="P:chemotaxis"/>
    <property type="evidence" value="ECO:0007669"/>
    <property type="project" value="InterPro"/>
</dbReference>
<reference evidence="9 10" key="1">
    <citation type="submission" date="2017-10" db="EMBL/GenBank/DDBJ databases">
        <title>Frigbacter circumglobatus gen. nov. sp. nov., isolated from sediment cultured in situ.</title>
        <authorList>
            <person name="Zhao Z."/>
        </authorList>
    </citation>
    <scope>NUCLEOTIDE SEQUENCE [LARGE SCALE GENOMIC DNA]</scope>
    <source>
        <strain evidence="9 10">ZYL</strain>
    </source>
</reference>
<feature type="domain" description="T-SNARE coiled-coil homology" evidence="8">
    <location>
        <begin position="425"/>
        <end position="487"/>
    </location>
</feature>